<keyword evidence="11" id="KW-1185">Reference proteome</keyword>
<dbReference type="InterPro" id="IPR002401">
    <property type="entry name" value="Cyt_P450_E_grp-I"/>
</dbReference>
<keyword evidence="10" id="KW-0472">Membrane</keyword>
<dbReference type="GO" id="GO:0016705">
    <property type="term" value="F:oxidoreductase activity, acting on paired donors, with incorporation or reduction of molecular oxygen"/>
    <property type="evidence" value="ECO:0007669"/>
    <property type="project" value="InterPro"/>
</dbReference>
<evidence type="ECO:0000256" key="5">
    <source>
        <dbReference type="ARBA" id="ARBA00023002"/>
    </source>
</evidence>
<gene>
    <name evidence="12" type="primary">LOC113874589</name>
</gene>
<keyword evidence="5 9" id="KW-0560">Oxidoreductase</keyword>
<dbReference type="CDD" id="cd11072">
    <property type="entry name" value="CYP71-like"/>
    <property type="match status" value="1"/>
</dbReference>
<dbReference type="SUPFAM" id="SSF48264">
    <property type="entry name" value="Cytochrome P450"/>
    <property type="match status" value="1"/>
</dbReference>
<comment type="cofactor">
    <cofactor evidence="1 8">
        <name>heme</name>
        <dbReference type="ChEBI" id="CHEBI:30413"/>
    </cofactor>
</comment>
<dbReference type="PROSITE" id="PS00086">
    <property type="entry name" value="CYTOCHROME_P450"/>
    <property type="match status" value="1"/>
</dbReference>
<dbReference type="InterPro" id="IPR017972">
    <property type="entry name" value="Cyt_P450_CS"/>
</dbReference>
<dbReference type="KEGG" id="aprc:113874589"/>
<sequence>MEHSFSFLTFLAVSLSFILLLSWILKLGTRSEVTLIKPLNLPLGPWELPLIGSIHHLIGSLPHHRLRELAQKYGPLMHLKLGEVSTIVVSSPEVAKEVLKTHDAIFAQRPHLIGADIMCYGSTDISTAPYGGYWKQLKKICSQELLSPKRVHSFQSIREEKVSNLMRYIATKNGSCVNLSDKVACMTSAITARAAFGKKCKDQEEFISLVKKLVKLSKGLIVLDFFPSQKWLHLISGVKPRLEKLHRKFDIIFENIIREAVQKPGEVEVEALLNVLLNIKDHEALECPLTINNIKAVILDLFAAGGDTTSAVIEWAISEMVKNPRVMIKAQEEVREAFGSKGYTNETTLQELKFLRAVIKETLRLHPPFPLLLPRECLETCEVEGYTIPAGTRVIVNAWAIGRDPNYWDEAEKFYPERFMDCAIDYKGLNMEFIPFGGGRRMCPGILFAISSIELCLAQLLYYYNWELPNGTMENLEMTEASGSSSRRKKDLILVPISYNPF</sequence>
<feature type="transmembrane region" description="Helical" evidence="10">
    <location>
        <begin position="6"/>
        <end position="25"/>
    </location>
</feature>
<evidence type="ECO:0000256" key="9">
    <source>
        <dbReference type="RuleBase" id="RU000461"/>
    </source>
</evidence>
<reference evidence="11" key="1">
    <citation type="journal article" date="2019" name="Toxins">
        <title>Detection of Abrin-Like and Prepropulchellin-Like Toxin Genes and Transcripts Using Whole Genome Sequencing and Full-Length Transcript Sequencing of Abrus precatorius.</title>
        <authorList>
            <person name="Hovde B.T."/>
            <person name="Daligault H.E."/>
            <person name="Hanschen E.R."/>
            <person name="Kunde Y.A."/>
            <person name="Johnson M.B."/>
            <person name="Starkenburg S.R."/>
            <person name="Johnson S.L."/>
        </authorList>
    </citation>
    <scope>NUCLEOTIDE SEQUENCE [LARGE SCALE GENOMIC DNA]</scope>
</reference>
<comment type="similarity">
    <text evidence="2 9">Belongs to the cytochrome P450 family.</text>
</comment>
<dbReference type="InterPro" id="IPR036396">
    <property type="entry name" value="Cyt_P450_sf"/>
</dbReference>
<dbReference type="Gene3D" id="1.10.630.10">
    <property type="entry name" value="Cytochrome P450"/>
    <property type="match status" value="1"/>
</dbReference>
<dbReference type="RefSeq" id="XP_027368610.1">
    <property type="nucleotide sequence ID" value="XM_027512809.1"/>
</dbReference>
<keyword evidence="4 8" id="KW-0479">Metal-binding</keyword>
<dbReference type="PANTHER" id="PTHR47955">
    <property type="entry name" value="CYTOCHROME P450 FAMILY 71 PROTEIN"/>
    <property type="match status" value="1"/>
</dbReference>
<dbReference type="AlphaFoldDB" id="A0A8B8MJ50"/>
<evidence type="ECO:0000256" key="4">
    <source>
        <dbReference type="ARBA" id="ARBA00022723"/>
    </source>
</evidence>
<keyword evidence="10" id="KW-1133">Transmembrane helix</keyword>
<protein>
    <submittedName>
        <fullName evidence="12">Premnaspirodiene oxygenase-like</fullName>
    </submittedName>
</protein>
<dbReference type="InterPro" id="IPR001128">
    <property type="entry name" value="Cyt_P450"/>
</dbReference>
<evidence type="ECO:0000256" key="8">
    <source>
        <dbReference type="PIRSR" id="PIRSR602401-1"/>
    </source>
</evidence>
<dbReference type="PRINTS" id="PR00463">
    <property type="entry name" value="EP450I"/>
</dbReference>
<dbReference type="FunFam" id="1.10.630.10:FF:000043">
    <property type="entry name" value="Cytochrome P450 99A2"/>
    <property type="match status" value="1"/>
</dbReference>
<dbReference type="GeneID" id="113874589"/>
<evidence type="ECO:0000313" key="11">
    <source>
        <dbReference type="Proteomes" id="UP000694853"/>
    </source>
</evidence>
<evidence type="ECO:0000256" key="6">
    <source>
        <dbReference type="ARBA" id="ARBA00023004"/>
    </source>
</evidence>
<dbReference type="PANTHER" id="PTHR47955:SF8">
    <property type="entry name" value="CYTOCHROME P450 71D11-LIKE"/>
    <property type="match status" value="1"/>
</dbReference>
<dbReference type="GO" id="GO:0020037">
    <property type="term" value="F:heme binding"/>
    <property type="evidence" value="ECO:0007669"/>
    <property type="project" value="InterPro"/>
</dbReference>
<dbReference type="GO" id="GO:0005506">
    <property type="term" value="F:iron ion binding"/>
    <property type="evidence" value="ECO:0007669"/>
    <property type="project" value="InterPro"/>
</dbReference>
<proteinExistence type="inferred from homology"/>
<dbReference type="PRINTS" id="PR00385">
    <property type="entry name" value="P450"/>
</dbReference>
<keyword evidence="3 8" id="KW-0349">Heme</keyword>
<dbReference type="Proteomes" id="UP000694853">
    <property type="component" value="Unplaced"/>
</dbReference>
<feature type="binding site" description="axial binding residue" evidence="8">
    <location>
        <position position="443"/>
    </location>
    <ligand>
        <name>heme</name>
        <dbReference type="ChEBI" id="CHEBI:30413"/>
    </ligand>
    <ligandPart>
        <name>Fe</name>
        <dbReference type="ChEBI" id="CHEBI:18248"/>
    </ligandPart>
</feature>
<keyword evidence="7 9" id="KW-0503">Monooxygenase</keyword>
<evidence type="ECO:0000256" key="2">
    <source>
        <dbReference type="ARBA" id="ARBA00010617"/>
    </source>
</evidence>
<evidence type="ECO:0000313" key="12">
    <source>
        <dbReference type="RefSeq" id="XP_027368610.1"/>
    </source>
</evidence>
<evidence type="ECO:0000256" key="3">
    <source>
        <dbReference type="ARBA" id="ARBA00022617"/>
    </source>
</evidence>
<reference evidence="12" key="2">
    <citation type="submission" date="2025-08" db="UniProtKB">
        <authorList>
            <consortium name="RefSeq"/>
        </authorList>
    </citation>
    <scope>IDENTIFICATION</scope>
    <source>
        <tissue evidence="12">Young leaves</tissue>
    </source>
</reference>
<evidence type="ECO:0000256" key="7">
    <source>
        <dbReference type="ARBA" id="ARBA00023033"/>
    </source>
</evidence>
<dbReference type="Pfam" id="PF00067">
    <property type="entry name" value="p450"/>
    <property type="match status" value="1"/>
</dbReference>
<organism evidence="11 12">
    <name type="scientific">Abrus precatorius</name>
    <name type="common">Indian licorice</name>
    <name type="synonym">Glycine abrus</name>
    <dbReference type="NCBI Taxonomy" id="3816"/>
    <lineage>
        <taxon>Eukaryota</taxon>
        <taxon>Viridiplantae</taxon>
        <taxon>Streptophyta</taxon>
        <taxon>Embryophyta</taxon>
        <taxon>Tracheophyta</taxon>
        <taxon>Spermatophyta</taxon>
        <taxon>Magnoliopsida</taxon>
        <taxon>eudicotyledons</taxon>
        <taxon>Gunneridae</taxon>
        <taxon>Pentapetalae</taxon>
        <taxon>rosids</taxon>
        <taxon>fabids</taxon>
        <taxon>Fabales</taxon>
        <taxon>Fabaceae</taxon>
        <taxon>Papilionoideae</taxon>
        <taxon>50 kb inversion clade</taxon>
        <taxon>NPAAA clade</taxon>
        <taxon>indigoferoid/millettioid clade</taxon>
        <taxon>Abreae</taxon>
        <taxon>Abrus</taxon>
    </lineage>
</organism>
<keyword evidence="10" id="KW-0812">Transmembrane</keyword>
<evidence type="ECO:0000256" key="10">
    <source>
        <dbReference type="SAM" id="Phobius"/>
    </source>
</evidence>
<evidence type="ECO:0000256" key="1">
    <source>
        <dbReference type="ARBA" id="ARBA00001971"/>
    </source>
</evidence>
<dbReference type="GO" id="GO:0004497">
    <property type="term" value="F:monooxygenase activity"/>
    <property type="evidence" value="ECO:0007669"/>
    <property type="project" value="UniProtKB-KW"/>
</dbReference>
<dbReference type="OrthoDB" id="1470350at2759"/>
<accession>A0A8B8MJ50</accession>
<name>A0A8B8MJ50_ABRPR</name>
<keyword evidence="6 8" id="KW-0408">Iron</keyword>